<comment type="caution">
    <text evidence="1">The sequence shown here is derived from an EMBL/GenBank/DDBJ whole genome shotgun (WGS) entry which is preliminary data.</text>
</comment>
<accession>A0A7W9E0S5</accession>
<evidence type="ECO:0000313" key="2">
    <source>
        <dbReference type="Proteomes" id="UP000537204"/>
    </source>
</evidence>
<name>A0A7W9E0S5_9SPHI</name>
<organism evidence="1 2">
    <name type="scientific">Pedobacter cryoconitis</name>
    <dbReference type="NCBI Taxonomy" id="188932"/>
    <lineage>
        <taxon>Bacteria</taxon>
        <taxon>Pseudomonadati</taxon>
        <taxon>Bacteroidota</taxon>
        <taxon>Sphingobacteriia</taxon>
        <taxon>Sphingobacteriales</taxon>
        <taxon>Sphingobacteriaceae</taxon>
        <taxon>Pedobacter</taxon>
    </lineage>
</organism>
<dbReference type="EMBL" id="JACHCE010000008">
    <property type="protein sequence ID" value="MBB5638273.1"/>
    <property type="molecule type" value="Genomic_DNA"/>
</dbReference>
<evidence type="ECO:0000313" key="1">
    <source>
        <dbReference type="EMBL" id="MBB5638273.1"/>
    </source>
</evidence>
<proteinExistence type="predicted"/>
<dbReference type="AlphaFoldDB" id="A0A7W9E0S5"/>
<reference evidence="1 2" key="1">
    <citation type="submission" date="2020-08" db="EMBL/GenBank/DDBJ databases">
        <title>Genomic Encyclopedia of Type Strains, Phase IV (KMG-V): Genome sequencing to study the core and pangenomes of soil and plant-associated prokaryotes.</title>
        <authorList>
            <person name="Whitman W."/>
        </authorList>
    </citation>
    <scope>NUCLEOTIDE SEQUENCE [LARGE SCALE GENOMIC DNA]</scope>
    <source>
        <strain evidence="1 2">S3M1</strain>
    </source>
</reference>
<dbReference type="RefSeq" id="WP_183884117.1">
    <property type="nucleotide sequence ID" value="NZ_JACHCE010000008.1"/>
</dbReference>
<dbReference type="Proteomes" id="UP000537204">
    <property type="component" value="Unassembled WGS sequence"/>
</dbReference>
<protein>
    <submittedName>
        <fullName evidence="1">Uncharacterized protein</fullName>
    </submittedName>
</protein>
<gene>
    <name evidence="1" type="ORF">HDE68_004202</name>
</gene>
<sequence>MSGFTTHFGKRTNIQKQRLTWHLIFPKDIEQPFIMSVYTPDPRPQVISHPNKIATVDYIVVGEESIDMNLLKALGLDLSKIRLLKGSKGIQSIVFKGSEIKIKDILN</sequence>